<proteinExistence type="inferred from homology"/>
<dbReference type="PROSITE" id="PS51826">
    <property type="entry name" value="PSBD"/>
    <property type="match status" value="1"/>
</dbReference>
<dbReference type="PROSITE" id="PS00189">
    <property type="entry name" value="LIPOYL"/>
    <property type="match status" value="1"/>
</dbReference>
<evidence type="ECO:0000256" key="5">
    <source>
        <dbReference type="ARBA" id="ARBA00023315"/>
    </source>
</evidence>
<evidence type="ECO:0000256" key="8">
    <source>
        <dbReference type="RuleBase" id="RU361137"/>
    </source>
</evidence>
<name>A0A916JLA5_9FLAO</name>
<feature type="compositionally biased region" description="Basic and acidic residues" evidence="9">
    <location>
        <begin position="92"/>
        <end position="121"/>
    </location>
</feature>
<keyword evidence="4 8" id="KW-0450">Lipoyl</keyword>
<dbReference type="GO" id="GO:0006086">
    <property type="term" value="P:pyruvate decarboxylation to acetyl-CoA"/>
    <property type="evidence" value="ECO:0007669"/>
    <property type="project" value="InterPro"/>
</dbReference>
<comment type="catalytic activity">
    <reaction evidence="7 8">
        <text>N(6)-[(R)-dihydrolipoyl]-L-lysyl-[protein] + acetyl-CoA = N(6)-[(R)-S(8)-acetyldihydrolipoyl]-L-lysyl-[protein] + CoA</text>
        <dbReference type="Rhea" id="RHEA:17017"/>
        <dbReference type="Rhea" id="RHEA-COMP:10475"/>
        <dbReference type="Rhea" id="RHEA-COMP:10478"/>
        <dbReference type="ChEBI" id="CHEBI:57287"/>
        <dbReference type="ChEBI" id="CHEBI:57288"/>
        <dbReference type="ChEBI" id="CHEBI:83100"/>
        <dbReference type="ChEBI" id="CHEBI:83111"/>
        <dbReference type="EC" id="2.3.1.12"/>
    </reaction>
</comment>
<protein>
    <recommendedName>
        <fullName evidence="8">Acetyltransferase component of pyruvate dehydrogenase complex</fullName>
        <ecNumber evidence="8">2.3.1.12</ecNumber>
    </recommendedName>
</protein>
<evidence type="ECO:0000256" key="2">
    <source>
        <dbReference type="ARBA" id="ARBA00011484"/>
    </source>
</evidence>
<dbReference type="Gene3D" id="3.30.559.10">
    <property type="entry name" value="Chloramphenicol acetyltransferase-like domain"/>
    <property type="match status" value="1"/>
</dbReference>
<feature type="domain" description="Lipoyl-binding" evidence="10">
    <location>
        <begin position="2"/>
        <end position="77"/>
    </location>
</feature>
<dbReference type="InterPro" id="IPR036625">
    <property type="entry name" value="E3-bd_dom_sf"/>
</dbReference>
<dbReference type="InterPro" id="IPR003016">
    <property type="entry name" value="2-oxoA_DH_lipoyl-BS"/>
</dbReference>
<dbReference type="PANTHER" id="PTHR23151:SF90">
    <property type="entry name" value="DIHYDROLIPOYLLYSINE-RESIDUE ACETYLTRANSFERASE COMPONENT OF PYRUVATE DEHYDROGENASE COMPLEX, MITOCHONDRIAL-RELATED"/>
    <property type="match status" value="1"/>
</dbReference>
<accession>A0A916JLA5</accession>
<organism evidence="12 13">
    <name type="scientific">Parvicella tangerina</name>
    <dbReference type="NCBI Taxonomy" id="2829795"/>
    <lineage>
        <taxon>Bacteria</taxon>
        <taxon>Pseudomonadati</taxon>
        <taxon>Bacteroidota</taxon>
        <taxon>Flavobacteriia</taxon>
        <taxon>Flavobacteriales</taxon>
        <taxon>Parvicellaceae</taxon>
        <taxon>Parvicella</taxon>
    </lineage>
</organism>
<dbReference type="Gene3D" id="4.10.320.10">
    <property type="entry name" value="E3-binding domain"/>
    <property type="match status" value="1"/>
</dbReference>
<dbReference type="PANTHER" id="PTHR23151">
    <property type="entry name" value="DIHYDROLIPOAMIDE ACETYL/SUCCINYL-TRANSFERASE-RELATED"/>
    <property type="match status" value="1"/>
</dbReference>
<dbReference type="AlphaFoldDB" id="A0A916JLA5"/>
<dbReference type="InterPro" id="IPR023213">
    <property type="entry name" value="CAT-like_dom_sf"/>
</dbReference>
<dbReference type="FunFam" id="2.40.50.100:FF:000010">
    <property type="entry name" value="Acetyltransferase component of pyruvate dehydrogenase complex"/>
    <property type="match status" value="1"/>
</dbReference>
<dbReference type="RefSeq" id="WP_258541434.1">
    <property type="nucleotide sequence ID" value="NZ_OU015584.1"/>
</dbReference>
<comment type="subunit">
    <text evidence="2">Forms a 24-polypeptide structural core with octahedral symmetry.</text>
</comment>
<dbReference type="GO" id="GO:0004742">
    <property type="term" value="F:dihydrolipoyllysine-residue acetyltransferase activity"/>
    <property type="evidence" value="ECO:0007669"/>
    <property type="project" value="UniProtKB-UniRule"/>
</dbReference>
<dbReference type="GO" id="GO:0045254">
    <property type="term" value="C:pyruvate dehydrogenase complex"/>
    <property type="evidence" value="ECO:0007669"/>
    <property type="project" value="UniProtKB-UniRule"/>
</dbReference>
<dbReference type="NCBIfam" id="TIGR01349">
    <property type="entry name" value="PDHac_trf_mito"/>
    <property type="match status" value="1"/>
</dbReference>
<keyword evidence="3 8" id="KW-0808">Transferase</keyword>
<reference evidence="12" key="1">
    <citation type="submission" date="2021-04" db="EMBL/GenBank/DDBJ databases">
        <authorList>
            <person name="Rodrigo-Torres L."/>
            <person name="Arahal R. D."/>
            <person name="Lucena T."/>
        </authorList>
    </citation>
    <scope>NUCLEOTIDE SEQUENCE</scope>
    <source>
        <strain evidence="12">AS29M-1</strain>
    </source>
</reference>
<keyword evidence="5 8" id="KW-0012">Acyltransferase</keyword>
<dbReference type="Proteomes" id="UP000683507">
    <property type="component" value="Chromosome"/>
</dbReference>
<evidence type="ECO:0000256" key="9">
    <source>
        <dbReference type="SAM" id="MobiDB-lite"/>
    </source>
</evidence>
<evidence type="ECO:0000313" key="12">
    <source>
        <dbReference type="EMBL" id="CAG5080219.1"/>
    </source>
</evidence>
<sequence length="426" mass="46081">MAEVVKMPKLSDTMVEGVVAEWHKKVGDKVETGDLLAEIETDKATMEFESFQEGVLLHIGVEKGKAAEVDAILAILGEEGEDISEILEKAAAEKADANEEEKEVKEAPKEDEKPKVEEQKSKPTPAPTKTVTKSTPVNYPSASQDNGRVIASPLAKKLAEERNINLKLVRGTGEGGRIVKRDIDNFTGGTSFSGVESYRDEPVSQMRKVIAQRLGESKFTAPHFYLTISIDMDNAIAARKSINAQIAPEKISFNDLVIKACAEALKEHPQVNAGWHGDFIRFNDHVHIGVAVAVPEGLLVPVIRFADGKTLTQIGGEVKELAGKAKDKKLQPEDWAGNTFTISNLGMFGIEEFTAIINPPDACILAVGGIQQTPVVKNGQIVPGNVMKVTLSCDHRVVDGAVGSAFLNTVKNYLENPVVLLGRNSI</sequence>
<dbReference type="Pfam" id="PF00198">
    <property type="entry name" value="2-oxoacid_dh"/>
    <property type="match status" value="1"/>
</dbReference>
<evidence type="ECO:0000259" key="11">
    <source>
        <dbReference type="PROSITE" id="PS51826"/>
    </source>
</evidence>
<comment type="function">
    <text evidence="6">The pyruvate dehydrogenase complex catalyzes the overall conversion of pyruvate to acetyl-CoA and CO(2). It contains multiple copies of three enzymatic components: pyruvate dehydrogenase (E1), dihydrolipoamide acetyltransferase (E2) and lipoamide dehydrogenase (E3).</text>
</comment>
<dbReference type="Pfam" id="PF02817">
    <property type="entry name" value="E3_binding"/>
    <property type="match status" value="1"/>
</dbReference>
<evidence type="ECO:0000259" key="10">
    <source>
        <dbReference type="PROSITE" id="PS50968"/>
    </source>
</evidence>
<evidence type="ECO:0000256" key="3">
    <source>
        <dbReference type="ARBA" id="ARBA00022679"/>
    </source>
</evidence>
<dbReference type="InterPro" id="IPR000089">
    <property type="entry name" value="Biotin_lipoyl"/>
</dbReference>
<dbReference type="CDD" id="cd06849">
    <property type="entry name" value="lipoyl_domain"/>
    <property type="match status" value="1"/>
</dbReference>
<evidence type="ECO:0000256" key="6">
    <source>
        <dbReference type="ARBA" id="ARBA00025211"/>
    </source>
</evidence>
<dbReference type="InterPro" id="IPR045257">
    <property type="entry name" value="E2/Pdx1"/>
</dbReference>
<dbReference type="Gene3D" id="2.40.50.100">
    <property type="match status" value="1"/>
</dbReference>
<gene>
    <name evidence="12" type="primary">pdhC</name>
    <name evidence="12" type="ORF">CRYO30217_01223</name>
</gene>
<dbReference type="SUPFAM" id="SSF51230">
    <property type="entry name" value="Single hybrid motif"/>
    <property type="match status" value="1"/>
</dbReference>
<dbReference type="EMBL" id="OU015584">
    <property type="protein sequence ID" value="CAG5080219.1"/>
    <property type="molecule type" value="Genomic_DNA"/>
</dbReference>
<keyword evidence="12" id="KW-0670">Pyruvate</keyword>
<evidence type="ECO:0000256" key="1">
    <source>
        <dbReference type="ARBA" id="ARBA00007317"/>
    </source>
</evidence>
<comment type="similarity">
    <text evidence="1 8">Belongs to the 2-oxoacid dehydrogenase family.</text>
</comment>
<keyword evidence="13" id="KW-1185">Reference proteome</keyword>
<evidence type="ECO:0000313" key="13">
    <source>
        <dbReference type="Proteomes" id="UP000683507"/>
    </source>
</evidence>
<dbReference type="InterPro" id="IPR006257">
    <property type="entry name" value="LAT1"/>
</dbReference>
<evidence type="ECO:0000256" key="4">
    <source>
        <dbReference type="ARBA" id="ARBA00022823"/>
    </source>
</evidence>
<dbReference type="InterPro" id="IPR004167">
    <property type="entry name" value="PSBD"/>
</dbReference>
<dbReference type="InterPro" id="IPR011053">
    <property type="entry name" value="Single_hybrid_motif"/>
</dbReference>
<feature type="region of interest" description="Disordered" evidence="9">
    <location>
        <begin position="92"/>
        <end position="146"/>
    </location>
</feature>
<feature type="domain" description="Peripheral subunit-binding (PSBD)" evidence="11">
    <location>
        <begin position="150"/>
        <end position="187"/>
    </location>
</feature>
<dbReference type="KEGG" id="ptan:CRYO30217_01223"/>
<dbReference type="InterPro" id="IPR001078">
    <property type="entry name" value="2-oxoacid_DH_actylTfrase"/>
</dbReference>
<dbReference type="PROSITE" id="PS50968">
    <property type="entry name" value="BIOTINYL_LIPOYL"/>
    <property type="match status" value="1"/>
</dbReference>
<comment type="cofactor">
    <cofactor evidence="8">
        <name>(R)-lipoate</name>
        <dbReference type="ChEBI" id="CHEBI:83088"/>
    </cofactor>
    <text evidence="8">Binds 1 lipoyl cofactor covalently.</text>
</comment>
<feature type="compositionally biased region" description="Low complexity" evidence="9">
    <location>
        <begin position="127"/>
        <end position="137"/>
    </location>
</feature>
<dbReference type="EC" id="2.3.1.12" evidence="8"/>
<dbReference type="SUPFAM" id="SSF47005">
    <property type="entry name" value="Peripheral subunit-binding domain of 2-oxo acid dehydrogenase complex"/>
    <property type="match status" value="1"/>
</dbReference>
<dbReference type="Pfam" id="PF00364">
    <property type="entry name" value="Biotin_lipoyl"/>
    <property type="match status" value="1"/>
</dbReference>
<evidence type="ECO:0000256" key="7">
    <source>
        <dbReference type="ARBA" id="ARBA00048370"/>
    </source>
</evidence>
<dbReference type="SUPFAM" id="SSF52777">
    <property type="entry name" value="CoA-dependent acyltransferases"/>
    <property type="match status" value="1"/>
</dbReference>